<reference evidence="2" key="1">
    <citation type="submission" date="2023-03" db="EMBL/GenBank/DDBJ databases">
        <title>Actinoallomurus iriomotensis NBRC 103681.</title>
        <authorList>
            <person name="Ichikawa N."/>
            <person name="Sato H."/>
            <person name="Tonouchi N."/>
        </authorList>
    </citation>
    <scope>NUCLEOTIDE SEQUENCE</scope>
    <source>
        <strain evidence="2">NBRC 103681</strain>
    </source>
</reference>
<dbReference type="Proteomes" id="UP001165135">
    <property type="component" value="Unassembled WGS sequence"/>
</dbReference>
<evidence type="ECO:0000256" key="1">
    <source>
        <dbReference type="SAM" id="MobiDB-lite"/>
    </source>
</evidence>
<sequence>MISVADPVVRPSRRATAARVTPGSRRISSSTASAPRQRALRARTEPDRFAGLAIDTTPSFMLAARVYYGEAL</sequence>
<accession>A0A9W6RCH9</accession>
<evidence type="ECO:0000313" key="2">
    <source>
        <dbReference type="EMBL" id="GLY72210.1"/>
    </source>
</evidence>
<dbReference type="AlphaFoldDB" id="A0A9W6RCH9"/>
<comment type="caution">
    <text evidence="2">The sequence shown here is derived from an EMBL/GenBank/DDBJ whole genome shotgun (WGS) entry which is preliminary data.</text>
</comment>
<organism evidence="2 3">
    <name type="scientific">Actinoallomurus iriomotensis</name>
    <dbReference type="NCBI Taxonomy" id="478107"/>
    <lineage>
        <taxon>Bacteria</taxon>
        <taxon>Bacillati</taxon>
        <taxon>Actinomycetota</taxon>
        <taxon>Actinomycetes</taxon>
        <taxon>Streptosporangiales</taxon>
        <taxon>Thermomonosporaceae</taxon>
        <taxon>Actinoallomurus</taxon>
    </lineage>
</organism>
<gene>
    <name evidence="2" type="ORF">Airi01_004770</name>
</gene>
<dbReference type="EMBL" id="BSTJ01000001">
    <property type="protein sequence ID" value="GLY72210.1"/>
    <property type="molecule type" value="Genomic_DNA"/>
</dbReference>
<protein>
    <submittedName>
        <fullName evidence="2">Uncharacterized protein</fullName>
    </submittedName>
</protein>
<name>A0A9W6RCH9_9ACTN</name>
<proteinExistence type="predicted"/>
<feature type="region of interest" description="Disordered" evidence="1">
    <location>
        <begin position="1"/>
        <end position="42"/>
    </location>
</feature>
<evidence type="ECO:0000313" key="3">
    <source>
        <dbReference type="Proteomes" id="UP001165135"/>
    </source>
</evidence>